<evidence type="ECO:0000313" key="1">
    <source>
        <dbReference type="EMBL" id="VDI81201.1"/>
    </source>
</evidence>
<dbReference type="EMBL" id="UYJE01010244">
    <property type="protein sequence ID" value="VDI81201.1"/>
    <property type="molecule type" value="Genomic_DNA"/>
</dbReference>
<accession>A0A8B6HKW5</accession>
<dbReference type="AlphaFoldDB" id="A0A8B6HKW5"/>
<proteinExistence type="predicted"/>
<keyword evidence="2" id="KW-1185">Reference proteome</keyword>
<reference evidence="1" key="1">
    <citation type="submission" date="2018-11" db="EMBL/GenBank/DDBJ databases">
        <authorList>
            <person name="Alioto T."/>
            <person name="Alioto T."/>
        </authorList>
    </citation>
    <scope>NUCLEOTIDE SEQUENCE</scope>
</reference>
<organism evidence="1 2">
    <name type="scientific">Mytilus galloprovincialis</name>
    <name type="common">Mediterranean mussel</name>
    <dbReference type="NCBI Taxonomy" id="29158"/>
    <lineage>
        <taxon>Eukaryota</taxon>
        <taxon>Metazoa</taxon>
        <taxon>Spiralia</taxon>
        <taxon>Lophotrochozoa</taxon>
        <taxon>Mollusca</taxon>
        <taxon>Bivalvia</taxon>
        <taxon>Autobranchia</taxon>
        <taxon>Pteriomorphia</taxon>
        <taxon>Mytilida</taxon>
        <taxon>Mytiloidea</taxon>
        <taxon>Mytilidae</taxon>
        <taxon>Mytilinae</taxon>
        <taxon>Mytilus</taxon>
    </lineage>
</organism>
<sequence>MTALSRQDMRTALPKKDLITALPRYDPMTPLSRLDPMTALPRRNEVIMQCLERLPALTAISVLEFVQSIQSDIARKGKGMFSSYSEQLKQTHSIPKALCMIKQGPSNKLTFTTDWEHLNTRICQAETSICHKFQLMQTILSNEDMHDISSEVELLHKGILDTNNGVLCNLSIIHQLLVGQIVTNPTGKGLLDLWSTGIYDNVRINLMSAKRHQACVDKYLDNAAILQFKGILLFSEANTNSRFSSLQLDLFEHNLKYQIKKKEKTVPIFMKYLIDPDEKKGFYLRPTFDGKDEPFVISQGLKKRIGNDYMCGHREDGMWFFKKSPNFDEDGGLLISGSSMDGKTYFMSVSDGNIVKCVEEKNRATSFDVIPLDFEDDKLKISICKSTFKPEEKCFLGNNLTIVHGQDDREFTLSFD</sequence>
<name>A0A8B6HKW5_MYTGA</name>
<comment type="caution">
    <text evidence="1">The sequence shown here is derived from an EMBL/GenBank/DDBJ whole genome shotgun (WGS) entry which is preliminary data.</text>
</comment>
<gene>
    <name evidence="1" type="ORF">MGAL_10B012407</name>
</gene>
<evidence type="ECO:0000313" key="2">
    <source>
        <dbReference type="Proteomes" id="UP000596742"/>
    </source>
</evidence>
<protein>
    <submittedName>
        <fullName evidence="1">Uncharacterized protein</fullName>
    </submittedName>
</protein>
<dbReference type="Proteomes" id="UP000596742">
    <property type="component" value="Unassembled WGS sequence"/>
</dbReference>